<keyword evidence="1" id="KW-0255">Endonuclease</keyword>
<dbReference type="GO" id="GO:0004527">
    <property type="term" value="F:exonuclease activity"/>
    <property type="evidence" value="ECO:0007669"/>
    <property type="project" value="UniProtKB-KW"/>
</dbReference>
<sequence>MCVHLGLREAHRQAQLAMLAEWVNELPDGEPVLVAGDFNDGGKKLIIR</sequence>
<evidence type="ECO:0000313" key="1">
    <source>
        <dbReference type="EMBL" id="STJ17504.1"/>
    </source>
</evidence>
<gene>
    <name evidence="1" type="ORF">NCTC9081_02942</name>
</gene>
<dbReference type="Proteomes" id="UP000254716">
    <property type="component" value="Unassembled WGS sequence"/>
</dbReference>
<proteinExistence type="predicted"/>
<dbReference type="SUPFAM" id="SSF56219">
    <property type="entry name" value="DNase I-like"/>
    <property type="match status" value="1"/>
</dbReference>
<dbReference type="Gene3D" id="3.60.10.10">
    <property type="entry name" value="Endonuclease/exonuclease/phosphatase"/>
    <property type="match status" value="1"/>
</dbReference>
<accession>A0A376W3B4</accession>
<reference evidence="1 2" key="1">
    <citation type="submission" date="2018-06" db="EMBL/GenBank/DDBJ databases">
        <authorList>
            <consortium name="Pathogen Informatics"/>
            <person name="Doyle S."/>
        </authorList>
    </citation>
    <scope>NUCLEOTIDE SEQUENCE [LARGE SCALE GENOMIC DNA]</scope>
    <source>
        <strain evidence="1 2">NCTC9081</strain>
    </source>
</reference>
<name>A0A376W3B4_ECOLX</name>
<keyword evidence="1" id="KW-0269">Exonuclease</keyword>
<dbReference type="InterPro" id="IPR036691">
    <property type="entry name" value="Endo/exonu/phosph_ase_sf"/>
</dbReference>
<keyword evidence="1" id="KW-0540">Nuclease</keyword>
<dbReference type="EMBL" id="UGCV01000008">
    <property type="protein sequence ID" value="STJ17504.1"/>
    <property type="molecule type" value="Genomic_DNA"/>
</dbReference>
<evidence type="ECO:0000313" key="2">
    <source>
        <dbReference type="Proteomes" id="UP000254716"/>
    </source>
</evidence>
<protein>
    <submittedName>
        <fullName evidence="1">Putative endonuclease/exonuclease/phosphatase</fullName>
    </submittedName>
</protein>
<keyword evidence="1" id="KW-0378">Hydrolase</keyword>
<dbReference type="AlphaFoldDB" id="A0A376W3B4"/>
<dbReference type="GO" id="GO:0004519">
    <property type="term" value="F:endonuclease activity"/>
    <property type="evidence" value="ECO:0007669"/>
    <property type="project" value="UniProtKB-KW"/>
</dbReference>
<organism evidence="1 2">
    <name type="scientific">Escherichia coli</name>
    <dbReference type="NCBI Taxonomy" id="562"/>
    <lineage>
        <taxon>Bacteria</taxon>
        <taxon>Pseudomonadati</taxon>
        <taxon>Pseudomonadota</taxon>
        <taxon>Gammaproteobacteria</taxon>
        <taxon>Enterobacterales</taxon>
        <taxon>Enterobacteriaceae</taxon>
        <taxon>Escherichia</taxon>
    </lineage>
</organism>